<dbReference type="SUPFAM" id="SSF75011">
    <property type="entry name" value="3-carboxy-cis,cis-mucoante lactonizing enzyme"/>
    <property type="match status" value="1"/>
</dbReference>
<dbReference type="GO" id="GO:0032040">
    <property type="term" value="C:small-subunit processome"/>
    <property type="evidence" value="ECO:0007669"/>
    <property type="project" value="EnsemblFungi"/>
</dbReference>
<dbReference type="PANTHER" id="PTHR22840:SF12">
    <property type="entry name" value="WD REPEAT-CONTAINING PROTEIN 36"/>
    <property type="match status" value="1"/>
</dbReference>
<dbReference type="GO" id="GO:0006364">
    <property type="term" value="P:rRNA processing"/>
    <property type="evidence" value="ECO:0007669"/>
    <property type="project" value="EnsemblFungi"/>
</dbReference>
<evidence type="ECO:0000256" key="1">
    <source>
        <dbReference type="ARBA" id="ARBA00022574"/>
    </source>
</evidence>
<dbReference type="OMA" id="CIYAWRA"/>
<comment type="caution">
    <text evidence="6">The sequence shown here is derived from an EMBL/GenBank/DDBJ whole genome shotgun (WGS) entry which is preliminary data.</text>
</comment>
<dbReference type="InterPro" id="IPR001680">
    <property type="entry name" value="WD40_rpt"/>
</dbReference>
<keyword evidence="1 3" id="KW-0853">WD repeat</keyword>
<dbReference type="PANTHER" id="PTHR22840">
    <property type="entry name" value="WD REPEAT-CONTAINING PROTEIN 36"/>
    <property type="match status" value="1"/>
</dbReference>
<dbReference type="Pfam" id="PF25171">
    <property type="entry name" value="Beta-prop_WDR36-Utp21_1st"/>
    <property type="match status" value="1"/>
</dbReference>
<feature type="repeat" description="WD" evidence="3">
    <location>
        <begin position="614"/>
        <end position="655"/>
    </location>
</feature>
<dbReference type="InterPro" id="IPR036322">
    <property type="entry name" value="WD40_repeat_dom_sf"/>
</dbReference>
<organism evidence="6 7">
    <name type="scientific">Uncinula necator</name>
    <name type="common">Grape powdery mildew</name>
    <dbReference type="NCBI Taxonomy" id="52586"/>
    <lineage>
        <taxon>Eukaryota</taxon>
        <taxon>Fungi</taxon>
        <taxon>Dikarya</taxon>
        <taxon>Ascomycota</taxon>
        <taxon>Pezizomycotina</taxon>
        <taxon>Leotiomycetes</taxon>
        <taxon>Erysiphales</taxon>
        <taxon>Erysiphaceae</taxon>
        <taxon>Erysiphe</taxon>
    </lineage>
</organism>
<feature type="domain" description="WDR36/Utp21 C-terminal" evidence="4">
    <location>
        <begin position="829"/>
        <end position="1028"/>
    </location>
</feature>
<dbReference type="InterPro" id="IPR019775">
    <property type="entry name" value="WD40_repeat_CS"/>
</dbReference>
<dbReference type="Proteomes" id="UP000030854">
    <property type="component" value="Unassembled WGS sequence"/>
</dbReference>
<evidence type="ECO:0000313" key="6">
    <source>
        <dbReference type="EMBL" id="KHJ35013.1"/>
    </source>
</evidence>
<gene>
    <name evidence="6" type="ORF">EV44_g4726</name>
</gene>
<name>A0A0B1P9T5_UNCNE</name>
<dbReference type="PROSITE" id="PS50082">
    <property type="entry name" value="WD_REPEATS_2"/>
    <property type="match status" value="2"/>
</dbReference>
<dbReference type="HOGENOM" id="CLU_002774_1_0_1"/>
<dbReference type="SUPFAM" id="SSF50978">
    <property type="entry name" value="WD40 repeat-like"/>
    <property type="match status" value="2"/>
</dbReference>
<evidence type="ECO:0000256" key="2">
    <source>
        <dbReference type="ARBA" id="ARBA00022737"/>
    </source>
</evidence>
<dbReference type="Pfam" id="PF25168">
    <property type="entry name" value="Beta-prop_WDR36-Utp21_2nd"/>
    <property type="match status" value="1"/>
</dbReference>
<dbReference type="InterPro" id="IPR015943">
    <property type="entry name" value="WD40/YVTN_repeat-like_dom_sf"/>
</dbReference>
<dbReference type="PROSITE" id="PS50294">
    <property type="entry name" value="WD_REPEATS_REGION"/>
    <property type="match status" value="1"/>
</dbReference>
<evidence type="ECO:0000256" key="3">
    <source>
        <dbReference type="PROSITE-ProRule" id="PRU00221"/>
    </source>
</evidence>
<dbReference type="EMBL" id="JNVN01000574">
    <property type="protein sequence ID" value="KHJ35013.1"/>
    <property type="molecule type" value="Genomic_DNA"/>
</dbReference>
<accession>A0A0B1P9T5</accession>
<protein>
    <submittedName>
        <fullName evidence="6">Putative transcription factor utp21</fullName>
    </submittedName>
</protein>
<evidence type="ECO:0000259" key="4">
    <source>
        <dbReference type="Pfam" id="PF04192"/>
    </source>
</evidence>
<dbReference type="PROSITE" id="PS00678">
    <property type="entry name" value="WD_REPEATS_1"/>
    <property type="match status" value="1"/>
</dbReference>
<dbReference type="InterPro" id="IPR007319">
    <property type="entry name" value="WDR36/Utp21_C"/>
</dbReference>
<feature type="domain" description="WDR36/Utp21 N-terminal" evidence="5">
    <location>
        <begin position="64"/>
        <end position="365"/>
    </location>
</feature>
<dbReference type="Pfam" id="PF04192">
    <property type="entry name" value="Utp21"/>
    <property type="match status" value="1"/>
</dbReference>
<dbReference type="GO" id="GO:0034388">
    <property type="term" value="C:Pwp2p-containing subcomplex of 90S preribosome"/>
    <property type="evidence" value="ECO:0007669"/>
    <property type="project" value="EnsemblFungi"/>
</dbReference>
<dbReference type="AlphaFoldDB" id="A0A0B1P9T5"/>
<dbReference type="Gene3D" id="2.130.10.10">
    <property type="entry name" value="YVTN repeat-like/Quinoprotein amine dehydrogenase"/>
    <property type="match status" value="2"/>
</dbReference>
<dbReference type="InterPro" id="IPR059157">
    <property type="entry name" value="WDR36-Utp21_N"/>
</dbReference>
<sequence>MPDLVAEDKFDGPAPKRQKTCSAEVANASFQRSRLFTPFRTIGLVSSTCVPFTSTLLGKSNFQITTSVGNCLQTYSLKQGLQLTFLTRPQTPENITATFAWKDRVFAAWGGPNTAQGLWVFKRGKKVAEIDIPHDTNEAILQILIFGSWIVGSCSTRIEVWSSETLEHYTTLYPTKDAKGGHEISGGISNMPTYLNKIFVGRKDGCIEIWNVRSGKLIYTIPPPVPKCGAITAIQFTPALSLIAIAYSEGPLIIHNVKIDKTIIHLDGGSSVITSISFRTDNLGAGEDGRKPGVMATSGPSNGDVTFWDLNDGGRVMGVLRGAHYPPLKSDASIGGGLTKIQFLPSQPVLVSNGLDNSLKCWIFDESPFSPIPRILHSRNGHAAPASQLLFLPSDFDGADLGGKWLLSSGSDRSLWAWSLRRDGQSSELSQGNIRKKAKKIGILCSSLINEPSITLSDLKAPEIICISMSLNRDGGMGTSLVDGSVWQKVQNRKKHTDATSSSVTGWESIVTGHKDEKFARTWFWGRKKAGRWVLETGDGSNVKSVTISSCGTFAVIGSEKGHIDMFNLQSGLHRCSYPPKLKPAQAKNVLAKKIVLADEKNDTNTKQKHLLGLGKHKSAVTGLAVDSLNKTIISCSLDGKVKFWNFLTGCLMDEVGWPSVTAIKGLRFYPSSDLIAIACQDLCIRIIDIETKNTIRELWGCQGSINDWCFSNDGRWIIAASSDCVIRVWDLPTGNLIDGFRTKNQSTALAISSTGEFLATTSKGELGINIWNNKTIFTHVPTRNISESEIIEASCPVVSGEGGYQLLDAAFEDGGTISEFLAPVSSYDQLSKDLQTLSILPKSRWQNLLYLDVIKARNKPIEPPKVPEKAPFFLPSLERPLAQKKLDEEARESNTEKSRIIRLGHLTTEGEFTSTLRVGYETGNYVSFLNYLKTLSPSVADLEIRSLNPQEEFVPFITALTHQLHARLDYELIQTWMSVFLRLHSDLITHDHKIIEALKIWREEQAREGQRIGELLSYCSGVVGFLRTQ</sequence>
<evidence type="ECO:0000259" key="5">
    <source>
        <dbReference type="Pfam" id="PF25171"/>
    </source>
</evidence>
<reference evidence="6 7" key="1">
    <citation type="journal article" date="2014" name="BMC Genomics">
        <title>Adaptive genomic structural variation in the grape powdery mildew pathogen, Erysiphe necator.</title>
        <authorList>
            <person name="Jones L."/>
            <person name="Riaz S."/>
            <person name="Morales-Cruz A."/>
            <person name="Amrine K.C."/>
            <person name="McGuire B."/>
            <person name="Gubler W.D."/>
            <person name="Walker M.A."/>
            <person name="Cantu D."/>
        </authorList>
    </citation>
    <scope>NUCLEOTIDE SEQUENCE [LARGE SCALE GENOMIC DNA]</scope>
    <source>
        <strain evidence="7">c</strain>
    </source>
</reference>
<evidence type="ECO:0000313" key="7">
    <source>
        <dbReference type="Proteomes" id="UP000030854"/>
    </source>
</evidence>
<dbReference type="SMART" id="SM00320">
    <property type="entry name" value="WD40"/>
    <property type="match status" value="9"/>
</dbReference>
<dbReference type="STRING" id="52586.A0A0B1P9T5"/>
<keyword evidence="7" id="KW-1185">Reference proteome</keyword>
<proteinExistence type="predicted"/>
<keyword evidence="2" id="KW-0677">Repeat</keyword>
<feature type="repeat" description="WD" evidence="3">
    <location>
        <begin position="699"/>
        <end position="740"/>
    </location>
</feature>